<protein>
    <submittedName>
        <fullName evidence="1">Uncharacterized protein</fullName>
    </submittedName>
</protein>
<organism evidence="1 2">
    <name type="scientific">Blautia producta</name>
    <dbReference type="NCBI Taxonomy" id="33035"/>
    <lineage>
        <taxon>Bacteria</taxon>
        <taxon>Bacillati</taxon>
        <taxon>Bacillota</taxon>
        <taxon>Clostridia</taxon>
        <taxon>Lachnospirales</taxon>
        <taxon>Lachnospiraceae</taxon>
        <taxon>Blautia</taxon>
    </lineage>
</organism>
<evidence type="ECO:0000313" key="2">
    <source>
        <dbReference type="Proteomes" id="UP000515789"/>
    </source>
</evidence>
<dbReference type="AlphaFoldDB" id="A0A7G5MUS2"/>
<gene>
    <name evidence="1" type="ORF">E5259_12600</name>
</gene>
<dbReference type="EMBL" id="CP039126">
    <property type="protein sequence ID" value="QMW78365.1"/>
    <property type="molecule type" value="Genomic_DNA"/>
</dbReference>
<sequence length="83" mass="9261">MMNDGNHPLFLLEKLFGENSDAIIKNFHKLQKDLTQTCLSVKNYNSLNMKTGKCCDSNKRAVLVYCSNGDASDFKGGPEEKDS</sequence>
<dbReference type="GeneID" id="75050877"/>
<evidence type="ECO:0000313" key="1">
    <source>
        <dbReference type="EMBL" id="QMW78365.1"/>
    </source>
</evidence>
<dbReference type="RefSeq" id="WP_018598145.1">
    <property type="nucleotide sequence ID" value="NZ_AP031416.1"/>
</dbReference>
<reference evidence="1 2" key="1">
    <citation type="submission" date="2019-04" db="EMBL/GenBank/DDBJ databases">
        <authorList>
            <person name="Schori C."/>
            <person name="Ahrens C."/>
        </authorList>
    </citation>
    <scope>NUCLEOTIDE SEQUENCE [LARGE SCALE GENOMIC DNA]</scope>
    <source>
        <strain evidence="1 2">DSM 2950</strain>
    </source>
</reference>
<dbReference type="Proteomes" id="UP000515789">
    <property type="component" value="Chromosome"/>
</dbReference>
<proteinExistence type="predicted"/>
<accession>A0A7G5MUS2</accession>
<name>A0A7G5MUS2_9FIRM</name>